<keyword evidence="2" id="KW-1185">Reference proteome</keyword>
<gene>
    <name evidence="1" type="ORF">L6452_41817</name>
</gene>
<sequence>MGNLSQKPQQQHFTCEVCHEPLTLFINNKFKNTSICVRPFCNNCVVRYLQMKRSHLTCDQSLKDEIVRQLYDTWCDELFASALLKLEDGSSLIVKEGNFNLDCNKPFEEREDELSLVVLSDSNGLMKCPNCRKILRFFDDICYISCFRFLLHT</sequence>
<dbReference type="EMBL" id="CM042063">
    <property type="protein sequence ID" value="KAI3666780.1"/>
    <property type="molecule type" value="Genomic_DNA"/>
</dbReference>
<organism evidence="1 2">
    <name type="scientific">Arctium lappa</name>
    <name type="common">Greater burdock</name>
    <name type="synonym">Lappa major</name>
    <dbReference type="NCBI Taxonomy" id="4217"/>
    <lineage>
        <taxon>Eukaryota</taxon>
        <taxon>Viridiplantae</taxon>
        <taxon>Streptophyta</taxon>
        <taxon>Embryophyta</taxon>
        <taxon>Tracheophyta</taxon>
        <taxon>Spermatophyta</taxon>
        <taxon>Magnoliopsida</taxon>
        <taxon>eudicotyledons</taxon>
        <taxon>Gunneridae</taxon>
        <taxon>Pentapetalae</taxon>
        <taxon>asterids</taxon>
        <taxon>campanulids</taxon>
        <taxon>Asterales</taxon>
        <taxon>Asteraceae</taxon>
        <taxon>Carduoideae</taxon>
        <taxon>Cardueae</taxon>
        <taxon>Arctiinae</taxon>
        <taxon>Arctium</taxon>
    </lineage>
</organism>
<comment type="caution">
    <text evidence="1">The sequence shown here is derived from an EMBL/GenBank/DDBJ whole genome shotgun (WGS) entry which is preliminary data.</text>
</comment>
<reference evidence="1 2" key="2">
    <citation type="journal article" date="2022" name="Mol. Ecol. Resour.">
        <title>The genomes of chicory, endive, great burdock and yacon provide insights into Asteraceae paleo-polyploidization history and plant inulin production.</title>
        <authorList>
            <person name="Fan W."/>
            <person name="Wang S."/>
            <person name="Wang H."/>
            <person name="Wang A."/>
            <person name="Jiang F."/>
            <person name="Liu H."/>
            <person name="Zhao H."/>
            <person name="Xu D."/>
            <person name="Zhang Y."/>
        </authorList>
    </citation>
    <scope>NUCLEOTIDE SEQUENCE [LARGE SCALE GENOMIC DNA]</scope>
    <source>
        <strain evidence="2">cv. Niubang</strain>
    </source>
</reference>
<proteinExistence type="predicted"/>
<evidence type="ECO:0000313" key="1">
    <source>
        <dbReference type="EMBL" id="KAI3666780.1"/>
    </source>
</evidence>
<accession>A0ACB8XIB3</accession>
<evidence type="ECO:0000313" key="2">
    <source>
        <dbReference type="Proteomes" id="UP001055879"/>
    </source>
</evidence>
<reference evidence="2" key="1">
    <citation type="journal article" date="2022" name="Mol. Ecol. Resour.">
        <title>The genomes of chicory, endive, great burdock and yacon provide insights into Asteraceae palaeo-polyploidization history and plant inulin production.</title>
        <authorList>
            <person name="Fan W."/>
            <person name="Wang S."/>
            <person name="Wang H."/>
            <person name="Wang A."/>
            <person name="Jiang F."/>
            <person name="Liu H."/>
            <person name="Zhao H."/>
            <person name="Xu D."/>
            <person name="Zhang Y."/>
        </authorList>
    </citation>
    <scope>NUCLEOTIDE SEQUENCE [LARGE SCALE GENOMIC DNA]</scope>
    <source>
        <strain evidence="2">cv. Niubang</strain>
    </source>
</reference>
<protein>
    <submittedName>
        <fullName evidence="1">Uncharacterized protein</fullName>
    </submittedName>
</protein>
<name>A0ACB8XIB3_ARCLA</name>
<dbReference type="Proteomes" id="UP001055879">
    <property type="component" value="Linkage Group LG17"/>
</dbReference>